<dbReference type="EMBL" id="CP111015">
    <property type="protein sequence ID" value="WAR03049.1"/>
    <property type="molecule type" value="Genomic_DNA"/>
</dbReference>
<keyword evidence="5 22" id="KW-0444">Lipid biosynthesis</keyword>
<evidence type="ECO:0000256" key="21">
    <source>
        <dbReference type="ARBA" id="ARBA00036733"/>
    </source>
</evidence>
<evidence type="ECO:0000256" key="9">
    <source>
        <dbReference type="ARBA" id="ARBA00022989"/>
    </source>
</evidence>
<evidence type="ECO:0000256" key="17">
    <source>
        <dbReference type="ARBA" id="ARBA00035955"/>
    </source>
</evidence>
<name>A0ABY7E3Q5_MYAAR</name>
<sequence length="674" mass="78859">MAGKRGPKSGIDLDELENRLNQRFDKLECIMKDCVKQEEFQLAKSNIRVLLYENDNVAQYTKRENIRICNFYPDGDLTDSVLSMFNHAISLENKAMNDVSQEEELSQSVISPSTRQTVITRADISACHYTNPKSRGAKKQIIVRFVSREPIRTLHRFKKNLKSSPNPHYKNIYIMDDLTPLRIKLKAVVLKLPGVEKTFVINDPLPRKYLKNCSKLDSLAIMPEPKQQIYRRLHSATAHNWEEEKNKYKDIEDDGTMTFFWRAHTLTVLLLFSCILVYVAFFEEQSNDSDYNMKRGVTAMGLCFLLFGVTQTPDGPFRRPHPAFWRLILCLSILYELAMVYLLFQSPADARALMKHIDPRLGVPLPEKDYGGNCLIYDADKPEDPWHNFWDKMDGFVATHFFGWWLKTLIIRDVWFCMVISLMFEILEYTLEGAFPNFSECWWDHWIMDALVCNGLGIYLGMKTMNYLSMKPYHWRGMWNQPTYRGMAKRVALQFTPYSWTDFEWRPTSSLIRWCATLAIFFIFLLAELNTFFLKFVLWIPPDNYLNLTRLVFLLFMGSCALREGFQYLDDPTCKKFGRQAWMIIAIIVTEFLVAVRLDHKTLLKPIPTHIALFWTAGIACLIGYTIWKFYIVRDVKNDLEALRKKKVAETIQEEQEKEQPNDLQALNNNKESK</sequence>
<comment type="catalytic activity">
    <reaction evidence="18">
        <text>1-octadecanoyl-2-(4Z,7Z,10Z,13Z,16Z,19Z-docosahexaenoyl)-sn-glycero-3-phosphoethanolamine + L-serine = 1-octadecanoyl-2-(4Z,7Z,10Z,13Z,16Z,19Z-docosahexaenoyl)-sn-glycero-3-phosphoserine + ethanolamine</text>
        <dbReference type="Rhea" id="RHEA:41492"/>
        <dbReference type="ChEBI" id="CHEBI:33384"/>
        <dbReference type="ChEBI" id="CHEBI:57603"/>
        <dbReference type="ChEBI" id="CHEBI:78265"/>
        <dbReference type="ChEBI" id="CHEBI:78266"/>
    </reaction>
    <physiologicalReaction direction="left-to-right" evidence="18">
        <dbReference type="Rhea" id="RHEA:41493"/>
    </physiologicalReaction>
</comment>
<keyword evidence="11 22" id="KW-0472">Membrane</keyword>
<evidence type="ECO:0000256" key="13">
    <source>
        <dbReference type="ARBA" id="ARBA00023264"/>
    </source>
</evidence>
<keyword evidence="10 22" id="KW-0443">Lipid metabolism</keyword>
<comment type="similarity">
    <text evidence="4 22">Belongs to the phosphatidyl serine synthase family.</text>
</comment>
<feature type="transmembrane region" description="Helical" evidence="22">
    <location>
        <begin position="514"/>
        <end position="539"/>
    </location>
</feature>
<comment type="catalytic activity">
    <reaction evidence="16">
        <text>1-(1Z-octadecenyl)-2-(9Z-octadecenoyl)-sn-glycero-3-phosphoethanolamine + L-serine = 1-(1Z-octadecenyl)-2-(9Z-octadecenoyl)-sn-glycero-3-phospho-L-serine + ethanolamine</text>
        <dbReference type="Rhea" id="RHEA:41600"/>
        <dbReference type="ChEBI" id="CHEBI:33384"/>
        <dbReference type="ChEBI" id="CHEBI:57603"/>
        <dbReference type="ChEBI" id="CHEBI:78340"/>
        <dbReference type="ChEBI" id="CHEBI:78341"/>
    </reaction>
    <physiologicalReaction direction="left-to-right" evidence="16">
        <dbReference type="Rhea" id="RHEA:41601"/>
    </physiologicalReaction>
</comment>
<keyword evidence="6 22" id="KW-0808">Transferase</keyword>
<feature type="transmembrane region" description="Helical" evidence="22">
    <location>
        <begin position="443"/>
        <end position="462"/>
    </location>
</feature>
<keyword evidence="8 22" id="KW-0256">Endoplasmic reticulum</keyword>
<keyword evidence="9 22" id="KW-1133">Transmembrane helix</keyword>
<feature type="transmembrane region" description="Helical" evidence="22">
    <location>
        <begin position="581"/>
        <end position="598"/>
    </location>
</feature>
<evidence type="ECO:0000256" key="18">
    <source>
        <dbReference type="ARBA" id="ARBA00036428"/>
    </source>
</evidence>
<comment type="catalytic activity">
    <reaction evidence="21">
        <text>1-(1Z-octadecenyl)-2-(5Z,8Z,11Z,14Z- eicosatetraenoyl)-sn-glycero-3-phosphoethanolamine + L-serine = 1-(1Z-octadecenyl)-2-(5Z,8Z,11Z,14Z-eicosatetraenoyl)-sn-glycero-3-phospho-L-serine + ethanolamine</text>
        <dbReference type="Rhea" id="RHEA:41604"/>
        <dbReference type="ChEBI" id="CHEBI:33384"/>
        <dbReference type="ChEBI" id="CHEBI:57603"/>
        <dbReference type="ChEBI" id="CHEBI:78342"/>
        <dbReference type="ChEBI" id="CHEBI:78343"/>
    </reaction>
    <physiologicalReaction direction="left-to-right" evidence="21">
        <dbReference type="Rhea" id="RHEA:41605"/>
    </physiologicalReaction>
</comment>
<comment type="pathway">
    <text evidence="3">Lipid metabolism.</text>
</comment>
<keyword evidence="25" id="KW-1185">Reference proteome</keyword>
<comment type="catalytic activity">
    <reaction evidence="19">
        <text>1-(1Z-octadecenyl)-2-(4Z,7Z,10Z,13Z,16Z,19Z-docosahexaenoyl)-sn-glycero-3-phosphoethanolamine + L-serine = 1-(1Z-octadecenyl)-2-(4Z,7Z,10Z,13Z,16Z,19Z-docosahexaenoyl)-sn-glycero-3-phospho-L-serine + ethanolamine</text>
        <dbReference type="Rhea" id="RHEA:41496"/>
        <dbReference type="ChEBI" id="CHEBI:33384"/>
        <dbReference type="ChEBI" id="CHEBI:57603"/>
        <dbReference type="ChEBI" id="CHEBI:78263"/>
        <dbReference type="ChEBI" id="CHEBI:78264"/>
    </reaction>
    <physiologicalReaction direction="left-to-right" evidence="19">
        <dbReference type="Rhea" id="RHEA:41497"/>
    </physiologicalReaction>
</comment>
<dbReference type="InterPro" id="IPR004277">
    <property type="entry name" value="PSS"/>
</dbReference>
<evidence type="ECO:0000313" key="25">
    <source>
        <dbReference type="Proteomes" id="UP001164746"/>
    </source>
</evidence>
<gene>
    <name evidence="24" type="ORF">MAR_009607</name>
</gene>
<keyword evidence="13 22" id="KW-1208">Phospholipid metabolism</keyword>
<dbReference type="PANTHER" id="PTHR15362">
    <property type="entry name" value="PHOSPHATIDYLINOSITOL SYNTHASE"/>
    <property type="match status" value="1"/>
</dbReference>
<evidence type="ECO:0000256" key="19">
    <source>
        <dbReference type="ARBA" id="ARBA00036623"/>
    </source>
</evidence>
<evidence type="ECO:0000256" key="8">
    <source>
        <dbReference type="ARBA" id="ARBA00022824"/>
    </source>
</evidence>
<evidence type="ECO:0000256" key="14">
    <source>
        <dbReference type="ARBA" id="ARBA00035767"/>
    </source>
</evidence>
<evidence type="ECO:0000256" key="2">
    <source>
        <dbReference type="ARBA" id="ARBA00004916"/>
    </source>
</evidence>
<comment type="catalytic activity">
    <reaction evidence="15">
        <text>1-hexadecanoyl-2-(4Z,7Z,10Z,13Z,16Z,19Z-docosahexaenoyl)-sn-glycero-3-phosphoethanolamine + L-serine = 1-hexadecanoyl-2-(4Z,7Z,10Z,13Z,16Z,19Z-docosahexaenoyl)-sn-glycero-3-phosphoserine + ethanolamine</text>
        <dbReference type="Rhea" id="RHEA:41488"/>
        <dbReference type="ChEBI" id="CHEBI:33384"/>
        <dbReference type="ChEBI" id="CHEBI:57603"/>
        <dbReference type="ChEBI" id="CHEBI:78261"/>
        <dbReference type="ChEBI" id="CHEBI:78262"/>
    </reaction>
    <physiologicalReaction direction="left-to-right" evidence="15">
        <dbReference type="Rhea" id="RHEA:41489"/>
    </physiologicalReaction>
</comment>
<reference evidence="24" key="1">
    <citation type="submission" date="2022-11" db="EMBL/GenBank/DDBJ databases">
        <title>Centuries of genome instability and evolution in soft-shell clam transmissible cancer (bioRxiv).</title>
        <authorList>
            <person name="Hart S.F.M."/>
            <person name="Yonemitsu M.A."/>
            <person name="Giersch R.M."/>
            <person name="Beal B.F."/>
            <person name="Arriagada G."/>
            <person name="Davis B.W."/>
            <person name="Ostrander E.A."/>
            <person name="Goff S.P."/>
            <person name="Metzger M.J."/>
        </authorList>
    </citation>
    <scope>NUCLEOTIDE SEQUENCE</scope>
    <source>
        <strain evidence="24">MELC-2E11</strain>
        <tissue evidence="24">Siphon/mantle</tissue>
    </source>
</reference>
<evidence type="ECO:0000256" key="20">
    <source>
        <dbReference type="ARBA" id="ARBA00036644"/>
    </source>
</evidence>
<feature type="transmembrane region" description="Helical" evidence="22">
    <location>
        <begin position="610"/>
        <end position="628"/>
    </location>
</feature>
<keyword evidence="12 22" id="KW-0594">Phospholipid biosynthesis</keyword>
<protein>
    <recommendedName>
        <fullName evidence="22">Phosphatidylserine synthase</fullName>
        <ecNumber evidence="22">2.7.8.29</ecNumber>
    </recommendedName>
    <alternativeName>
        <fullName evidence="22">Serine-exchange enzyme</fullName>
    </alternativeName>
</protein>
<dbReference type="EC" id="2.7.8.29" evidence="22"/>
<comment type="catalytic activity">
    <reaction evidence="20">
        <text>1-octadecanoyl-2-(9Z-octadecenoyl)-sn-glycero-3-phosphoethanolamine + L-serine = 1-octadecanoyl-2-(9Z-octadecenoyl)-sn-glycero-3-phospho-L-serine + ethanolamine</text>
        <dbReference type="Rhea" id="RHEA:40795"/>
        <dbReference type="ChEBI" id="CHEBI:33384"/>
        <dbReference type="ChEBI" id="CHEBI:57603"/>
        <dbReference type="ChEBI" id="CHEBI:75038"/>
        <dbReference type="ChEBI" id="CHEBI:78260"/>
    </reaction>
    <physiologicalReaction direction="left-to-right" evidence="20">
        <dbReference type="Rhea" id="RHEA:40796"/>
    </physiologicalReaction>
</comment>
<comment type="pathway">
    <text evidence="2 22">Phospholipid metabolism; phosphatidylserine biosynthesis.</text>
</comment>
<comment type="catalytic activity">
    <reaction evidence="22">
        <text>a 1,2-diacyl-sn-glycero-3-phosphoethanolamine + L-serine = a 1,2-diacyl-sn-glycero-3-phospho-L-serine + ethanolamine</text>
        <dbReference type="Rhea" id="RHEA:27606"/>
        <dbReference type="ChEBI" id="CHEBI:33384"/>
        <dbReference type="ChEBI" id="CHEBI:57262"/>
        <dbReference type="ChEBI" id="CHEBI:57603"/>
        <dbReference type="ChEBI" id="CHEBI:64612"/>
        <dbReference type="EC" id="2.7.8.29"/>
    </reaction>
</comment>
<feature type="transmembrane region" description="Helical" evidence="22">
    <location>
        <begin position="414"/>
        <end position="431"/>
    </location>
</feature>
<proteinExistence type="inferred from homology"/>
<evidence type="ECO:0000256" key="11">
    <source>
        <dbReference type="ARBA" id="ARBA00023136"/>
    </source>
</evidence>
<comment type="function">
    <text evidence="22">Catalyzes a base-exchange reaction in which the polar head group of phosphatidylethanolamine (PE) is replaced by L-serine.</text>
</comment>
<evidence type="ECO:0000256" key="15">
    <source>
        <dbReference type="ARBA" id="ARBA00035833"/>
    </source>
</evidence>
<feature type="transmembrane region" description="Helical" evidence="22">
    <location>
        <begin position="293"/>
        <end position="311"/>
    </location>
</feature>
<dbReference type="Proteomes" id="UP001164746">
    <property type="component" value="Chromosome 4"/>
</dbReference>
<dbReference type="Pfam" id="PF03034">
    <property type="entry name" value="PSS"/>
    <property type="match status" value="1"/>
</dbReference>
<feature type="transmembrane region" description="Helical" evidence="22">
    <location>
        <begin position="259"/>
        <end position="281"/>
    </location>
</feature>
<evidence type="ECO:0000256" key="5">
    <source>
        <dbReference type="ARBA" id="ARBA00022516"/>
    </source>
</evidence>
<comment type="catalytic activity">
    <reaction evidence="17">
        <text>1-octadecanoyl-2-(5Z,8Z,11Z,14Z)-eicosatetraenoyl-sn-glycero-3-phosphoethanolamine + L-serine = 1-octadecanoyl-2-(5Z,8Z,11Z,14Z)-eicosatetraenoyl-sn-glycero-3-phosphoserine + ethanolamine</text>
        <dbReference type="Rhea" id="RHEA:41500"/>
        <dbReference type="ChEBI" id="CHEBI:33384"/>
        <dbReference type="ChEBI" id="CHEBI:57603"/>
        <dbReference type="ChEBI" id="CHEBI:78268"/>
        <dbReference type="ChEBI" id="CHEBI:78269"/>
    </reaction>
    <physiologicalReaction direction="left-to-right" evidence="17">
        <dbReference type="Rhea" id="RHEA:41501"/>
    </physiologicalReaction>
</comment>
<feature type="transmembrane region" description="Helical" evidence="22">
    <location>
        <begin position="323"/>
        <end position="344"/>
    </location>
</feature>
<dbReference type="PANTHER" id="PTHR15362:SF7">
    <property type="entry name" value="PHOSPHATIDYLSERINE SYNTHASE 2"/>
    <property type="match status" value="1"/>
</dbReference>
<feature type="region of interest" description="Disordered" evidence="23">
    <location>
        <begin position="653"/>
        <end position="674"/>
    </location>
</feature>
<evidence type="ECO:0000256" key="4">
    <source>
        <dbReference type="ARBA" id="ARBA00008671"/>
    </source>
</evidence>
<evidence type="ECO:0000256" key="3">
    <source>
        <dbReference type="ARBA" id="ARBA00005189"/>
    </source>
</evidence>
<evidence type="ECO:0000313" key="24">
    <source>
        <dbReference type="EMBL" id="WAR03049.1"/>
    </source>
</evidence>
<evidence type="ECO:0000256" key="23">
    <source>
        <dbReference type="SAM" id="MobiDB-lite"/>
    </source>
</evidence>
<feature type="compositionally biased region" description="Polar residues" evidence="23">
    <location>
        <begin position="662"/>
        <end position="674"/>
    </location>
</feature>
<evidence type="ECO:0000256" key="12">
    <source>
        <dbReference type="ARBA" id="ARBA00023209"/>
    </source>
</evidence>
<evidence type="ECO:0000256" key="7">
    <source>
        <dbReference type="ARBA" id="ARBA00022692"/>
    </source>
</evidence>
<keyword evidence="7 22" id="KW-0812">Transmembrane</keyword>
<evidence type="ECO:0000256" key="10">
    <source>
        <dbReference type="ARBA" id="ARBA00023098"/>
    </source>
</evidence>
<comment type="catalytic activity">
    <reaction evidence="14">
        <text>1-hexadecanoyl-2-(9Z-octadecenoyl)-sn-glycero-3-phosphoethanolamine + L-serine = 1-hexadecanoyl-2-(9Z-octadecenoyl)-sn-glycero-3-phospho-L-serine + ethanolamine</text>
        <dbReference type="Rhea" id="RHEA:41484"/>
        <dbReference type="ChEBI" id="CHEBI:33384"/>
        <dbReference type="ChEBI" id="CHEBI:57603"/>
        <dbReference type="ChEBI" id="CHEBI:73007"/>
        <dbReference type="ChEBI" id="CHEBI:75029"/>
    </reaction>
    <physiologicalReaction direction="left-to-right" evidence="14">
        <dbReference type="Rhea" id="RHEA:41485"/>
    </physiologicalReaction>
</comment>
<evidence type="ECO:0000256" key="22">
    <source>
        <dbReference type="RuleBase" id="RU368094"/>
    </source>
</evidence>
<evidence type="ECO:0000256" key="6">
    <source>
        <dbReference type="ARBA" id="ARBA00022679"/>
    </source>
</evidence>
<evidence type="ECO:0000256" key="16">
    <source>
        <dbReference type="ARBA" id="ARBA00035875"/>
    </source>
</evidence>
<accession>A0ABY7E3Q5</accession>
<comment type="subcellular location">
    <subcellularLocation>
        <location evidence="1 22">Endoplasmic reticulum membrane</location>
        <topology evidence="1 22">Multi-pass membrane protein</topology>
    </subcellularLocation>
</comment>
<evidence type="ECO:0000256" key="1">
    <source>
        <dbReference type="ARBA" id="ARBA00004477"/>
    </source>
</evidence>
<organism evidence="24 25">
    <name type="scientific">Mya arenaria</name>
    <name type="common">Soft-shell clam</name>
    <dbReference type="NCBI Taxonomy" id="6604"/>
    <lineage>
        <taxon>Eukaryota</taxon>
        <taxon>Metazoa</taxon>
        <taxon>Spiralia</taxon>
        <taxon>Lophotrochozoa</taxon>
        <taxon>Mollusca</taxon>
        <taxon>Bivalvia</taxon>
        <taxon>Autobranchia</taxon>
        <taxon>Heteroconchia</taxon>
        <taxon>Euheterodonta</taxon>
        <taxon>Imparidentia</taxon>
        <taxon>Neoheterodontei</taxon>
        <taxon>Myida</taxon>
        <taxon>Myoidea</taxon>
        <taxon>Myidae</taxon>
        <taxon>Mya</taxon>
    </lineage>
</organism>